<dbReference type="Proteomes" id="UP000607653">
    <property type="component" value="Unassembled WGS sequence"/>
</dbReference>
<evidence type="ECO:0000313" key="2">
    <source>
        <dbReference type="Proteomes" id="UP000607653"/>
    </source>
</evidence>
<accession>A0A822YRZ6</accession>
<comment type="caution">
    <text evidence="1">The sequence shown here is derived from an EMBL/GenBank/DDBJ whole genome shotgun (WGS) entry which is preliminary data.</text>
</comment>
<dbReference type="AlphaFoldDB" id="A0A822YRZ6"/>
<gene>
    <name evidence="1" type="ORF">HUJ06_010839</name>
</gene>
<keyword evidence="2" id="KW-1185">Reference proteome</keyword>
<evidence type="ECO:0000313" key="1">
    <source>
        <dbReference type="EMBL" id="DAD31988.1"/>
    </source>
</evidence>
<reference evidence="1 2" key="1">
    <citation type="journal article" date="2020" name="Mol. Biol. Evol.">
        <title>Distinct Expression and Methylation Patterns for Genes with Different Fates following a Single Whole-Genome Duplication in Flowering Plants.</title>
        <authorList>
            <person name="Shi T."/>
            <person name="Rahmani R.S."/>
            <person name="Gugger P.F."/>
            <person name="Wang M."/>
            <person name="Li H."/>
            <person name="Zhang Y."/>
            <person name="Li Z."/>
            <person name="Wang Q."/>
            <person name="Van de Peer Y."/>
            <person name="Marchal K."/>
            <person name="Chen J."/>
        </authorList>
    </citation>
    <scope>NUCLEOTIDE SEQUENCE [LARGE SCALE GENOMIC DNA]</scope>
    <source>
        <tissue evidence="1">Leaf</tissue>
    </source>
</reference>
<name>A0A822YRZ6_NELNU</name>
<sequence>MHVAMYQLQVPEYLLHALHEKTSSKYNFHYRPLPVKITLSLIPPSKKKKWKKEKNKK</sequence>
<organism evidence="1 2">
    <name type="scientific">Nelumbo nucifera</name>
    <name type="common">Sacred lotus</name>
    <dbReference type="NCBI Taxonomy" id="4432"/>
    <lineage>
        <taxon>Eukaryota</taxon>
        <taxon>Viridiplantae</taxon>
        <taxon>Streptophyta</taxon>
        <taxon>Embryophyta</taxon>
        <taxon>Tracheophyta</taxon>
        <taxon>Spermatophyta</taxon>
        <taxon>Magnoliopsida</taxon>
        <taxon>Proteales</taxon>
        <taxon>Nelumbonaceae</taxon>
        <taxon>Nelumbo</taxon>
    </lineage>
</organism>
<proteinExistence type="predicted"/>
<protein>
    <submittedName>
        <fullName evidence="1">Uncharacterized protein</fullName>
    </submittedName>
</protein>
<dbReference type="EMBL" id="DUZY01000003">
    <property type="protein sequence ID" value="DAD31988.1"/>
    <property type="molecule type" value="Genomic_DNA"/>
</dbReference>